<reference evidence="13" key="1">
    <citation type="submission" date="2011-05" db="EMBL/GenBank/DDBJ databases">
        <authorList>
            <person name="Richards S.R."/>
            <person name="Qu J."/>
            <person name="Jiang H."/>
            <person name="Jhangiani S.N."/>
            <person name="Agravi P."/>
            <person name="Goodspeed R."/>
            <person name="Gross S."/>
            <person name="Mandapat C."/>
            <person name="Jackson L."/>
            <person name="Mathew T."/>
            <person name="Pu L."/>
            <person name="Thornton R."/>
            <person name="Saada N."/>
            <person name="Wilczek-Boney K.B."/>
            <person name="Lee S."/>
            <person name="Kovar C."/>
            <person name="Wu Y."/>
            <person name="Scherer S.E."/>
            <person name="Worley K.C."/>
            <person name="Muzny D.M."/>
            <person name="Gibbs R."/>
        </authorList>
    </citation>
    <scope>NUCLEOTIDE SEQUENCE</scope>
    <source>
        <strain evidence="13">Brora</strain>
    </source>
</reference>
<keyword evidence="7 9" id="KW-0694">RNA-binding</keyword>
<evidence type="ECO:0000256" key="7">
    <source>
        <dbReference type="ARBA" id="ARBA00022884"/>
    </source>
</evidence>
<dbReference type="PRINTS" id="PR02012">
    <property type="entry name" value="RCMTNOP2"/>
</dbReference>
<dbReference type="GO" id="GO:0070475">
    <property type="term" value="P:rRNA base methylation"/>
    <property type="evidence" value="ECO:0007669"/>
    <property type="project" value="TreeGrafter"/>
</dbReference>
<evidence type="ECO:0000256" key="4">
    <source>
        <dbReference type="ARBA" id="ARBA00022603"/>
    </source>
</evidence>
<evidence type="ECO:0000256" key="3">
    <source>
        <dbReference type="ARBA" id="ARBA00022517"/>
    </source>
</evidence>
<dbReference type="FunFam" id="3.30.70.1170:FF:000001">
    <property type="entry name" value="Ribosomal RNA methyltransferase Nop2"/>
    <property type="match status" value="1"/>
</dbReference>
<evidence type="ECO:0000256" key="10">
    <source>
        <dbReference type="SAM" id="MobiDB-lite"/>
    </source>
</evidence>
<dbReference type="InterPro" id="IPR023267">
    <property type="entry name" value="RCMT"/>
</dbReference>
<dbReference type="GO" id="GO:0009383">
    <property type="term" value="F:rRNA (cytosine-C5-)-methyltransferase activity"/>
    <property type="evidence" value="ECO:0007669"/>
    <property type="project" value="TreeGrafter"/>
</dbReference>
<sequence>MSDDDENSFGNLYPEADDFDSNSESEEETEESKEETNEILKEEELKTNLVKTDDQSVLDLEGIHQRIKDVVFVLEDFNKRKDGVRTRKDYLSILKKDFCAYYSYNEFLLGEFMLLFALSELIEFLEACEVQRPLTIRVNTLKSRRRDLAQSLINRGVRLDPLGDWTKVGLVIYDSQVPIGATPEYLAGHYIIQGPSSFLPVMALAPKENEKILDMCAAPGGKATYIAALMKNTGVLFANDVNVDRSKALVGNFHRLGVTNAVICTQNGKRFPQIMKGFDRVLLDAPCSGTGVIAKDPSVKTNKDKKDIQRCSHLQRELLLAAIDCVDANSKTGGYIVYSTCSILVEENEAVIDYALKKRNVKVVNTGLQMGVNGRQRHCEKRFNGSIKLSKRIYPHTTNMDGFYICKLKKFSNEIPQKGNLLWLTWSWRMKKWSQIPLLTTKVSKTVYLVDLVATGKSPSESRTKKNKKAIGQSSTKVNKPTKKKKNSATKNDKKSAQIDEFTK</sequence>
<evidence type="ECO:0000256" key="2">
    <source>
        <dbReference type="ARBA" id="ARBA00007494"/>
    </source>
</evidence>
<protein>
    <recommendedName>
        <fullName evidence="11">SAM-dependent MTase RsmB/NOP-type domain-containing protein</fullName>
    </recommendedName>
</protein>
<dbReference type="PhylomeDB" id="T1ISD2"/>
<dbReference type="Pfam" id="PF01189">
    <property type="entry name" value="Methyltr_RsmB-F"/>
    <property type="match status" value="1"/>
</dbReference>
<dbReference type="InterPro" id="IPR018314">
    <property type="entry name" value="RsmB/NOL1/NOP2-like_CS"/>
</dbReference>
<dbReference type="InterPro" id="IPR029063">
    <property type="entry name" value="SAM-dependent_MTases_sf"/>
</dbReference>
<dbReference type="Gene3D" id="3.40.50.150">
    <property type="entry name" value="Vaccinia Virus protein VP39"/>
    <property type="match status" value="1"/>
</dbReference>
<feature type="compositionally biased region" description="Basic and acidic residues" evidence="10">
    <location>
        <begin position="491"/>
        <end position="504"/>
    </location>
</feature>
<keyword evidence="13" id="KW-1185">Reference proteome</keyword>
<dbReference type="InterPro" id="IPR023273">
    <property type="entry name" value="RCMT_NOP2"/>
</dbReference>
<evidence type="ECO:0000256" key="9">
    <source>
        <dbReference type="PROSITE-ProRule" id="PRU01023"/>
    </source>
</evidence>
<feature type="binding site" evidence="9">
    <location>
        <begin position="216"/>
        <end position="222"/>
    </location>
    <ligand>
        <name>S-adenosyl-L-methionine</name>
        <dbReference type="ChEBI" id="CHEBI:59789"/>
    </ligand>
</feature>
<feature type="domain" description="SAM-dependent MTase RsmB/NOP-type" evidence="11">
    <location>
        <begin position="124"/>
        <end position="411"/>
    </location>
</feature>
<feature type="region of interest" description="Disordered" evidence="10">
    <location>
        <begin position="458"/>
        <end position="504"/>
    </location>
</feature>
<dbReference type="GO" id="GO:0005730">
    <property type="term" value="C:nucleolus"/>
    <property type="evidence" value="ECO:0007669"/>
    <property type="project" value="UniProtKB-SubCell"/>
</dbReference>
<dbReference type="InterPro" id="IPR011023">
    <property type="entry name" value="Nop2p"/>
</dbReference>
<name>T1ISD2_STRMM</name>
<dbReference type="InterPro" id="IPR049560">
    <property type="entry name" value="MeTrfase_RsmB-F_NOP2_cat"/>
</dbReference>
<evidence type="ECO:0000313" key="13">
    <source>
        <dbReference type="Proteomes" id="UP000014500"/>
    </source>
</evidence>
<dbReference type="eggNOG" id="KOG1122">
    <property type="taxonomic scope" value="Eukaryota"/>
</dbReference>
<dbReference type="EnsemblMetazoa" id="SMAR004000-RA">
    <property type="protein sequence ID" value="SMAR004000-PA"/>
    <property type="gene ID" value="SMAR004000"/>
</dbReference>
<dbReference type="EMBL" id="AFFK01018942">
    <property type="status" value="NOT_ANNOTATED_CDS"/>
    <property type="molecule type" value="Genomic_DNA"/>
</dbReference>
<organism evidence="12 13">
    <name type="scientific">Strigamia maritima</name>
    <name type="common">European centipede</name>
    <name type="synonym">Geophilus maritimus</name>
    <dbReference type="NCBI Taxonomy" id="126957"/>
    <lineage>
        <taxon>Eukaryota</taxon>
        <taxon>Metazoa</taxon>
        <taxon>Ecdysozoa</taxon>
        <taxon>Arthropoda</taxon>
        <taxon>Myriapoda</taxon>
        <taxon>Chilopoda</taxon>
        <taxon>Pleurostigmophora</taxon>
        <taxon>Geophilomorpha</taxon>
        <taxon>Linotaeniidae</taxon>
        <taxon>Strigamia</taxon>
    </lineage>
</organism>
<keyword evidence="4 9" id="KW-0489">Methyltransferase</keyword>
<dbReference type="STRING" id="126957.T1ISD2"/>
<dbReference type="SUPFAM" id="SSF53335">
    <property type="entry name" value="S-adenosyl-L-methionine-dependent methyltransferases"/>
    <property type="match status" value="1"/>
</dbReference>
<keyword evidence="6 9" id="KW-0949">S-adenosyl-L-methionine</keyword>
<dbReference type="InterPro" id="IPR001678">
    <property type="entry name" value="MeTrfase_RsmB-F_NOP2_dom"/>
</dbReference>
<dbReference type="GO" id="GO:0000470">
    <property type="term" value="P:maturation of LSU-rRNA"/>
    <property type="evidence" value="ECO:0007669"/>
    <property type="project" value="TreeGrafter"/>
</dbReference>
<evidence type="ECO:0000313" key="12">
    <source>
        <dbReference type="EnsemblMetazoa" id="SMAR004000-PA"/>
    </source>
</evidence>
<feature type="compositionally biased region" description="Acidic residues" evidence="10">
    <location>
        <begin position="15"/>
        <end position="33"/>
    </location>
</feature>
<feature type="region of interest" description="Disordered" evidence="10">
    <location>
        <begin position="1"/>
        <end position="40"/>
    </location>
</feature>
<comment type="subcellular location">
    <subcellularLocation>
        <location evidence="1">Nucleus</location>
        <location evidence="1">Nucleolus</location>
    </subcellularLocation>
</comment>
<dbReference type="Gene3D" id="3.30.70.1170">
    <property type="entry name" value="Sun protein, domain 3"/>
    <property type="match status" value="1"/>
</dbReference>
<dbReference type="AlphaFoldDB" id="T1ISD2"/>
<dbReference type="PANTHER" id="PTHR22807:SF30">
    <property type="entry name" value="28S RRNA (CYTOSINE(4447)-C(5))-METHYLTRANSFERASE-RELATED"/>
    <property type="match status" value="1"/>
</dbReference>
<dbReference type="PROSITE" id="PS01153">
    <property type="entry name" value="NOL1_NOP2_SUN"/>
    <property type="match status" value="1"/>
</dbReference>
<comment type="similarity">
    <text evidence="2 9">Belongs to the class I-like SAM-binding methyltransferase superfamily. RsmB/NOP family.</text>
</comment>
<evidence type="ECO:0000256" key="6">
    <source>
        <dbReference type="ARBA" id="ARBA00022691"/>
    </source>
</evidence>
<evidence type="ECO:0000259" key="11">
    <source>
        <dbReference type="PROSITE" id="PS51686"/>
    </source>
</evidence>
<feature type="binding site" evidence="9">
    <location>
        <position position="240"/>
    </location>
    <ligand>
        <name>S-adenosyl-L-methionine</name>
        <dbReference type="ChEBI" id="CHEBI:59789"/>
    </ligand>
</feature>
<feature type="binding site" evidence="9">
    <location>
        <position position="284"/>
    </location>
    <ligand>
        <name>S-adenosyl-L-methionine</name>
        <dbReference type="ChEBI" id="CHEBI:59789"/>
    </ligand>
</feature>
<evidence type="ECO:0000256" key="8">
    <source>
        <dbReference type="ARBA" id="ARBA00023242"/>
    </source>
</evidence>
<dbReference type="NCBIfam" id="TIGR00446">
    <property type="entry name" value="nop2p"/>
    <property type="match status" value="1"/>
</dbReference>
<keyword evidence="8" id="KW-0539">Nucleus</keyword>
<dbReference type="HOGENOM" id="CLU_005316_3_1_1"/>
<dbReference type="PROSITE" id="PS51686">
    <property type="entry name" value="SAM_MT_RSMB_NOP"/>
    <property type="match status" value="1"/>
</dbReference>
<reference evidence="12" key="2">
    <citation type="submission" date="2015-02" db="UniProtKB">
        <authorList>
            <consortium name="EnsemblMetazoa"/>
        </authorList>
    </citation>
    <scope>IDENTIFICATION</scope>
</reference>
<feature type="active site" description="Nucleophile" evidence="9">
    <location>
        <position position="341"/>
    </location>
</feature>
<comment type="caution">
    <text evidence="9">Lacks conserved residue(s) required for the propagation of feature annotation.</text>
</comment>
<keyword evidence="3" id="KW-0690">Ribosome biogenesis</keyword>
<dbReference type="PRINTS" id="PR02008">
    <property type="entry name" value="RCMTFAMILY"/>
</dbReference>
<dbReference type="GO" id="GO:0003723">
    <property type="term" value="F:RNA binding"/>
    <property type="evidence" value="ECO:0007669"/>
    <property type="project" value="UniProtKB-UniRule"/>
</dbReference>
<evidence type="ECO:0000256" key="1">
    <source>
        <dbReference type="ARBA" id="ARBA00004604"/>
    </source>
</evidence>
<dbReference type="PANTHER" id="PTHR22807">
    <property type="entry name" value="NOP2 YEAST -RELATED NOL1/NOP2/FMU SUN DOMAIN-CONTAINING"/>
    <property type="match status" value="1"/>
</dbReference>
<dbReference type="Proteomes" id="UP000014500">
    <property type="component" value="Unassembled WGS sequence"/>
</dbReference>
<keyword evidence="5 9" id="KW-0808">Transferase</keyword>
<accession>T1ISD2</accession>
<proteinExistence type="inferred from homology"/>
<dbReference type="OMA" id="EPEENEF"/>
<evidence type="ECO:0000256" key="5">
    <source>
        <dbReference type="ARBA" id="ARBA00022679"/>
    </source>
</evidence>